<accession>A0A6A5VX54</accession>
<proteinExistence type="predicted"/>
<dbReference type="SUPFAM" id="SSF54695">
    <property type="entry name" value="POZ domain"/>
    <property type="match status" value="1"/>
</dbReference>
<organism evidence="2 3">
    <name type="scientific">Bimuria novae-zelandiae CBS 107.79</name>
    <dbReference type="NCBI Taxonomy" id="1447943"/>
    <lineage>
        <taxon>Eukaryota</taxon>
        <taxon>Fungi</taxon>
        <taxon>Dikarya</taxon>
        <taxon>Ascomycota</taxon>
        <taxon>Pezizomycotina</taxon>
        <taxon>Dothideomycetes</taxon>
        <taxon>Pleosporomycetidae</taxon>
        <taxon>Pleosporales</taxon>
        <taxon>Massarineae</taxon>
        <taxon>Didymosphaeriaceae</taxon>
        <taxon>Bimuria</taxon>
    </lineage>
</organism>
<dbReference type="InterPro" id="IPR000210">
    <property type="entry name" value="BTB/POZ_dom"/>
</dbReference>
<dbReference type="Proteomes" id="UP000800036">
    <property type="component" value="Unassembled WGS sequence"/>
</dbReference>
<evidence type="ECO:0000259" key="1">
    <source>
        <dbReference type="PROSITE" id="PS50097"/>
    </source>
</evidence>
<dbReference type="PROSITE" id="PS50097">
    <property type="entry name" value="BTB"/>
    <property type="match status" value="1"/>
</dbReference>
<dbReference type="CDD" id="cd18186">
    <property type="entry name" value="BTB_POZ_ZBTB_KLHL-like"/>
    <property type="match status" value="1"/>
</dbReference>
<name>A0A6A5VX54_9PLEO</name>
<dbReference type="Gene3D" id="3.30.710.10">
    <property type="entry name" value="Potassium Channel Kv1.1, Chain A"/>
    <property type="match status" value="1"/>
</dbReference>
<reference evidence="2" key="1">
    <citation type="journal article" date="2020" name="Stud. Mycol.">
        <title>101 Dothideomycetes genomes: a test case for predicting lifestyles and emergence of pathogens.</title>
        <authorList>
            <person name="Haridas S."/>
            <person name="Albert R."/>
            <person name="Binder M."/>
            <person name="Bloem J."/>
            <person name="Labutti K."/>
            <person name="Salamov A."/>
            <person name="Andreopoulos B."/>
            <person name="Baker S."/>
            <person name="Barry K."/>
            <person name="Bills G."/>
            <person name="Bluhm B."/>
            <person name="Cannon C."/>
            <person name="Castanera R."/>
            <person name="Culley D."/>
            <person name="Daum C."/>
            <person name="Ezra D."/>
            <person name="Gonzalez J."/>
            <person name="Henrissat B."/>
            <person name="Kuo A."/>
            <person name="Liang C."/>
            <person name="Lipzen A."/>
            <person name="Lutzoni F."/>
            <person name="Magnuson J."/>
            <person name="Mondo S."/>
            <person name="Nolan M."/>
            <person name="Ohm R."/>
            <person name="Pangilinan J."/>
            <person name="Park H.-J."/>
            <person name="Ramirez L."/>
            <person name="Alfaro M."/>
            <person name="Sun H."/>
            <person name="Tritt A."/>
            <person name="Yoshinaga Y."/>
            <person name="Zwiers L.-H."/>
            <person name="Turgeon B."/>
            <person name="Goodwin S."/>
            <person name="Spatafora J."/>
            <person name="Crous P."/>
            <person name="Grigoriev I."/>
        </authorList>
    </citation>
    <scope>NUCLEOTIDE SEQUENCE</scope>
    <source>
        <strain evidence="2">CBS 107.79</strain>
    </source>
</reference>
<protein>
    <recommendedName>
        <fullName evidence="1">BTB domain-containing protein</fullName>
    </recommendedName>
</protein>
<evidence type="ECO:0000313" key="2">
    <source>
        <dbReference type="EMBL" id="KAF1980352.1"/>
    </source>
</evidence>
<gene>
    <name evidence="2" type="ORF">BU23DRAFT_562722</name>
</gene>
<dbReference type="PANTHER" id="PTHR47843">
    <property type="entry name" value="BTB DOMAIN-CONTAINING PROTEIN-RELATED"/>
    <property type="match status" value="1"/>
</dbReference>
<dbReference type="PANTHER" id="PTHR47843:SF2">
    <property type="entry name" value="BTB DOMAIN-CONTAINING PROTEIN"/>
    <property type="match status" value="1"/>
</dbReference>
<dbReference type="InterPro" id="IPR011333">
    <property type="entry name" value="SKP1/BTB/POZ_sf"/>
</dbReference>
<dbReference type="Pfam" id="PF00651">
    <property type="entry name" value="BTB"/>
    <property type="match status" value="1"/>
</dbReference>
<sequence length="258" mass="29772">MGLISRDRMCDRTVRASFSNGNIICSQLVKIIVGQTKTEFFIHKSLLLPAEFFKRALDGNEWAEKEDNTVTLPEMTAEIFAIYAKWMYTSIIHSKNVTSGLGRMGGAGLIKNVDQESEEWYRLACCYALGSFLQDMQFLDTVIDACAELILEQNALNASFIATVCEHSSANSRHRLLMMHFAAYCTRYVHHTDALSKDFLTKVFEHMRKQVDNPHCFFTPKSVLCRSNPCKYHDHGQSYRCYKTEIRRLSRYYLEKDQ</sequence>
<dbReference type="OrthoDB" id="1022638at2759"/>
<keyword evidence="3" id="KW-1185">Reference proteome</keyword>
<dbReference type="AlphaFoldDB" id="A0A6A5VX54"/>
<feature type="domain" description="BTB" evidence="1">
    <location>
        <begin position="27"/>
        <end position="96"/>
    </location>
</feature>
<evidence type="ECO:0000313" key="3">
    <source>
        <dbReference type="Proteomes" id="UP000800036"/>
    </source>
</evidence>
<dbReference type="EMBL" id="ML976656">
    <property type="protein sequence ID" value="KAF1980352.1"/>
    <property type="molecule type" value="Genomic_DNA"/>
</dbReference>